<proteinExistence type="predicted"/>
<accession>A0ABY4EPY6</accession>
<evidence type="ECO:0000256" key="1">
    <source>
        <dbReference type="SAM" id="SignalP"/>
    </source>
</evidence>
<sequence>MWKRTLIFLCASVLLSACQAKEPNAESDHNETLYQPLEYRGDDKPEKKKQIPIGQDSYFKRSAEKEFNHAQYGETNKSHNNDFYNEESVAITKAVNTFDEVTMTQAFATDDHVYVAVMLNPRDYRDRKIANKIRRKVEGMTEKPVTVYTNTSNWDQMKDLNARLKASQAPNKLKKQVQDFFKMNKGAK</sequence>
<feature type="signal peptide" evidence="1">
    <location>
        <begin position="1"/>
        <end position="20"/>
    </location>
</feature>
<keyword evidence="2" id="KW-0449">Lipoprotein</keyword>
<dbReference type="InterPro" id="IPR019076">
    <property type="entry name" value="Spore_lipoprot_YhcN/YlaJ-like"/>
</dbReference>
<feature type="chain" id="PRO_5046486171" evidence="1">
    <location>
        <begin position="21"/>
        <end position="188"/>
    </location>
</feature>
<name>A0ABY4EPY6_9BACI</name>
<reference evidence="2 3" key="1">
    <citation type="submission" date="2022-04" db="EMBL/GenBank/DDBJ databases">
        <title>Halobacillus sp. isolated from saltern.</title>
        <authorList>
            <person name="Won M."/>
            <person name="Lee C.-M."/>
            <person name="Woen H.-Y."/>
            <person name="Kwon S.-W."/>
        </authorList>
    </citation>
    <scope>NUCLEOTIDE SEQUENCE [LARGE SCALE GENOMIC DNA]</scope>
    <source>
        <strain evidence="2 3">SSBR10-3</strain>
    </source>
</reference>
<protein>
    <submittedName>
        <fullName evidence="2">YhcN/YlaJ family sporulation lipoprotein</fullName>
    </submittedName>
</protein>
<dbReference type="PROSITE" id="PS51257">
    <property type="entry name" value="PROKAR_LIPOPROTEIN"/>
    <property type="match status" value="1"/>
</dbReference>
<dbReference type="Pfam" id="PF09580">
    <property type="entry name" value="Spore_YhcN_YlaJ"/>
    <property type="match status" value="1"/>
</dbReference>
<dbReference type="Proteomes" id="UP000831787">
    <property type="component" value="Chromosome"/>
</dbReference>
<dbReference type="RefSeq" id="WP_244713356.1">
    <property type="nucleotide sequence ID" value="NZ_CP095073.1"/>
</dbReference>
<keyword evidence="3" id="KW-1185">Reference proteome</keyword>
<keyword evidence="1" id="KW-0732">Signal</keyword>
<organism evidence="2 3">
    <name type="scientific">Halobacillus salinarum</name>
    <dbReference type="NCBI Taxonomy" id="2932257"/>
    <lineage>
        <taxon>Bacteria</taxon>
        <taxon>Bacillati</taxon>
        <taxon>Bacillota</taxon>
        <taxon>Bacilli</taxon>
        <taxon>Bacillales</taxon>
        <taxon>Bacillaceae</taxon>
        <taxon>Halobacillus</taxon>
    </lineage>
</organism>
<evidence type="ECO:0000313" key="3">
    <source>
        <dbReference type="Proteomes" id="UP000831787"/>
    </source>
</evidence>
<evidence type="ECO:0000313" key="2">
    <source>
        <dbReference type="EMBL" id="UOQ46264.1"/>
    </source>
</evidence>
<gene>
    <name evidence="2" type="ORF">MUN89_10330</name>
</gene>
<dbReference type="EMBL" id="CP095073">
    <property type="protein sequence ID" value="UOQ46264.1"/>
    <property type="molecule type" value="Genomic_DNA"/>
</dbReference>